<evidence type="ECO:0000256" key="2">
    <source>
        <dbReference type="SAM" id="Phobius"/>
    </source>
</evidence>
<keyword evidence="2" id="KW-0472">Membrane</keyword>
<reference evidence="3 4" key="1">
    <citation type="submission" date="2023-12" db="EMBL/GenBank/DDBJ databases">
        <title>Blastococcus brunescens sp. nov., an actonobacterium isolated from sandstone collected in sahara desert.</title>
        <authorList>
            <person name="Gtari M."/>
            <person name="Ghodhbane F."/>
        </authorList>
    </citation>
    <scope>NUCLEOTIDE SEQUENCE [LARGE SCALE GENOMIC DNA]</scope>
    <source>
        <strain evidence="3 4">BMG 8361</strain>
    </source>
</reference>
<evidence type="ECO:0000313" key="4">
    <source>
        <dbReference type="Proteomes" id="UP001324287"/>
    </source>
</evidence>
<gene>
    <name evidence="3" type="ORF">U6N30_06725</name>
</gene>
<organism evidence="3 4">
    <name type="scientific">Blastococcus brunescens</name>
    <dbReference type="NCBI Taxonomy" id="1564165"/>
    <lineage>
        <taxon>Bacteria</taxon>
        <taxon>Bacillati</taxon>
        <taxon>Actinomycetota</taxon>
        <taxon>Actinomycetes</taxon>
        <taxon>Geodermatophilales</taxon>
        <taxon>Geodermatophilaceae</taxon>
        <taxon>Blastococcus</taxon>
    </lineage>
</organism>
<feature type="region of interest" description="Disordered" evidence="1">
    <location>
        <begin position="1"/>
        <end position="26"/>
    </location>
</feature>
<keyword evidence="2" id="KW-1133">Transmembrane helix</keyword>
<evidence type="ECO:0000313" key="3">
    <source>
        <dbReference type="EMBL" id="WRL65336.1"/>
    </source>
</evidence>
<dbReference type="Proteomes" id="UP001324287">
    <property type="component" value="Chromosome"/>
</dbReference>
<keyword evidence="4" id="KW-1185">Reference proteome</keyword>
<accession>A0ABZ1B3F5</accession>
<evidence type="ECO:0000256" key="1">
    <source>
        <dbReference type="SAM" id="MobiDB-lite"/>
    </source>
</evidence>
<protein>
    <submittedName>
        <fullName evidence="3">Uncharacterized protein</fullName>
    </submittedName>
</protein>
<proteinExistence type="predicted"/>
<name>A0ABZ1B3F5_9ACTN</name>
<keyword evidence="2" id="KW-0812">Transmembrane</keyword>
<sequence>MLMLCETLPPSSPQHSTSTKKECPSIQPSVALSKRRSVAATRKLVTLPFWVRFRVGEVTTLPMTVISVAFTVLLWGCGAGRRDRRRADVHRAWCRPTAGWSPSCDLWTASRPVDAHPAA</sequence>
<feature type="transmembrane region" description="Helical" evidence="2">
    <location>
        <begin position="58"/>
        <end position="77"/>
    </location>
</feature>
<dbReference type="EMBL" id="CP141261">
    <property type="protein sequence ID" value="WRL65336.1"/>
    <property type="molecule type" value="Genomic_DNA"/>
</dbReference>